<accession>A0ABU5EBD0</accession>
<evidence type="ECO:0000313" key="1">
    <source>
        <dbReference type="EMBL" id="MDY0882875.1"/>
    </source>
</evidence>
<name>A0ABU5EBD0_9PROT</name>
<dbReference type="Proteomes" id="UP001279642">
    <property type="component" value="Unassembled WGS sequence"/>
</dbReference>
<dbReference type="EMBL" id="JAXCLW010000002">
    <property type="protein sequence ID" value="MDY0882875.1"/>
    <property type="molecule type" value="Genomic_DNA"/>
</dbReference>
<gene>
    <name evidence="1" type="ORF">SMD27_08470</name>
</gene>
<protein>
    <recommendedName>
        <fullName evidence="3">Alpha/beta hydrolase</fullName>
    </recommendedName>
</protein>
<organism evidence="1 2">
    <name type="scientific">Dongia soli</name>
    <dbReference type="NCBI Taxonomy" id="600628"/>
    <lineage>
        <taxon>Bacteria</taxon>
        <taxon>Pseudomonadati</taxon>
        <taxon>Pseudomonadota</taxon>
        <taxon>Alphaproteobacteria</taxon>
        <taxon>Rhodospirillales</taxon>
        <taxon>Dongiaceae</taxon>
        <taxon>Dongia</taxon>
    </lineage>
</organism>
<dbReference type="Gene3D" id="3.40.50.1820">
    <property type="entry name" value="alpha/beta hydrolase"/>
    <property type="match status" value="1"/>
</dbReference>
<proteinExistence type="predicted"/>
<dbReference type="RefSeq" id="WP_320507933.1">
    <property type="nucleotide sequence ID" value="NZ_JAXCLW010000002.1"/>
</dbReference>
<evidence type="ECO:0000313" key="2">
    <source>
        <dbReference type="Proteomes" id="UP001279642"/>
    </source>
</evidence>
<reference evidence="1 2" key="1">
    <citation type="journal article" date="2016" name="Antonie Van Leeuwenhoek">
        <title>Dongia soli sp. nov., isolated from soil from Dokdo, Korea.</title>
        <authorList>
            <person name="Kim D.U."/>
            <person name="Lee H."/>
            <person name="Kim H."/>
            <person name="Kim S.G."/>
            <person name="Ka J.O."/>
        </authorList>
    </citation>
    <scope>NUCLEOTIDE SEQUENCE [LARGE SCALE GENOMIC DNA]</scope>
    <source>
        <strain evidence="1 2">D78</strain>
    </source>
</reference>
<dbReference type="SUPFAM" id="SSF53474">
    <property type="entry name" value="alpha/beta-Hydrolases"/>
    <property type="match status" value="1"/>
</dbReference>
<sequence>MPSANHRSVETETLQIAYEEAGPTDGKPVIMMHGFPDDPRIWDGVVGDLAQRGYRTFTPYLRLWANAVSQ</sequence>
<keyword evidence="2" id="KW-1185">Reference proteome</keyword>
<evidence type="ECO:0008006" key="3">
    <source>
        <dbReference type="Google" id="ProtNLM"/>
    </source>
</evidence>
<comment type="caution">
    <text evidence="1">The sequence shown here is derived from an EMBL/GenBank/DDBJ whole genome shotgun (WGS) entry which is preliminary data.</text>
</comment>
<dbReference type="InterPro" id="IPR029058">
    <property type="entry name" value="AB_hydrolase_fold"/>
</dbReference>